<evidence type="ECO:0000256" key="2">
    <source>
        <dbReference type="ARBA" id="ARBA00004801"/>
    </source>
</evidence>
<dbReference type="GO" id="GO:0006166">
    <property type="term" value="P:purine ribonucleoside salvage"/>
    <property type="evidence" value="ECO:0007669"/>
    <property type="project" value="UniProtKB-KW"/>
</dbReference>
<dbReference type="Gene3D" id="3.40.1190.20">
    <property type="match status" value="1"/>
</dbReference>
<dbReference type="AlphaFoldDB" id="A0A2K1K8P9"/>
<dbReference type="Proteomes" id="UP000006727">
    <property type="component" value="Chromosome 8"/>
</dbReference>
<dbReference type="GO" id="GO:0044209">
    <property type="term" value="P:AMP salvage"/>
    <property type="evidence" value="ECO:0007669"/>
    <property type="project" value="UniProtKB-UniRule"/>
</dbReference>
<gene>
    <name evidence="16" type="ORF">PHYPA_012046</name>
</gene>
<dbReference type="Gene3D" id="3.30.1110.10">
    <property type="match status" value="1"/>
</dbReference>
<dbReference type="CDD" id="cd01168">
    <property type="entry name" value="adenosine_kinase"/>
    <property type="match status" value="1"/>
</dbReference>
<comment type="cofactor">
    <cofactor evidence="1 14">
        <name>Mg(2+)</name>
        <dbReference type="ChEBI" id="CHEBI:18420"/>
    </cofactor>
</comment>
<sequence length="351" mass="38107">MGNPLLDVSAVVDKAFLAKYGVKLNNAVLAEEKHMNMYKELAQKSSTSFVPGGATQNSIRIAQWLLQKSKATTFVGGIGKDEFGDKMERLITLEGVNVAYHEDPSAATGSCAVLVVGDERSLVAYLAAAGMYKIEHMRKSETWALAKNMILKSYLAAKVNLYAVEKAQYFYSAGFFLTVSPESLMLVAKHAAATGKTFMMNLSASFVCERFKDPLMAAFPYVDYMFGNEAEAKAFGRVQGWSTTDLGRIALKMAALPKICGTHKRIVVITQGVDPVVVADNGKLLMFPVLSLPKEKLVDTNAAGDAFVGGFMAQLVFGKNLAECIRAGNYAANTVIQHLGCTFPKKPNFSY</sequence>
<dbReference type="InterPro" id="IPR029056">
    <property type="entry name" value="Ribokinase-like"/>
</dbReference>
<dbReference type="PaxDb" id="3218-PP1S415_3V6.1"/>
<evidence type="ECO:0000256" key="4">
    <source>
        <dbReference type="ARBA" id="ARBA00012119"/>
    </source>
</evidence>
<dbReference type="PANTHER" id="PTHR45769">
    <property type="entry name" value="ADENOSINE KINASE"/>
    <property type="match status" value="1"/>
</dbReference>
<dbReference type="PRINTS" id="PR00989">
    <property type="entry name" value="ADENOKINASE"/>
</dbReference>
<dbReference type="PANTHER" id="PTHR45769:SF3">
    <property type="entry name" value="ADENOSINE KINASE"/>
    <property type="match status" value="1"/>
</dbReference>
<dbReference type="Pfam" id="PF00294">
    <property type="entry name" value="PfkB"/>
    <property type="match status" value="1"/>
</dbReference>
<dbReference type="FunFam" id="3.40.1190.20:FF:000076">
    <property type="entry name" value="Adenosine kinase"/>
    <property type="match status" value="1"/>
</dbReference>
<name>A0A2K1K8P9_PHYPA</name>
<evidence type="ECO:0000313" key="16">
    <source>
        <dbReference type="EMBL" id="PNR50149.1"/>
    </source>
</evidence>
<dbReference type="STRING" id="3218.A0A2K1K8P9"/>
<dbReference type="GO" id="GO:0005524">
    <property type="term" value="F:ATP binding"/>
    <property type="evidence" value="ECO:0007669"/>
    <property type="project" value="UniProtKB-UniRule"/>
</dbReference>
<keyword evidence="5 14" id="KW-0808">Transferase</keyword>
<dbReference type="InParanoid" id="A0A2K1K8P9"/>
<comment type="function">
    <text evidence="14">ATP dependent phosphorylation of adenosine and other related nucleoside analogs to monophosphate derivatives.</text>
</comment>
<dbReference type="InterPro" id="IPR002173">
    <property type="entry name" value="Carboh/pur_kinase_PfkB_CS"/>
</dbReference>
<evidence type="ECO:0000256" key="13">
    <source>
        <dbReference type="PIRSR" id="PIRSR601805-1"/>
    </source>
</evidence>
<evidence type="ECO:0000256" key="11">
    <source>
        <dbReference type="ARBA" id="ARBA00051362"/>
    </source>
</evidence>
<feature type="active site" description="Proton acceptor" evidence="13">
    <location>
        <position position="305"/>
    </location>
</feature>
<keyword evidence="8 14" id="KW-0418">Kinase</keyword>
<dbReference type="EMBL" id="ABEU02000008">
    <property type="protein sequence ID" value="PNR50149.1"/>
    <property type="molecule type" value="Genomic_DNA"/>
</dbReference>
<keyword evidence="10 14" id="KW-0460">Magnesium</keyword>
<dbReference type="GO" id="GO:0005634">
    <property type="term" value="C:nucleus"/>
    <property type="evidence" value="ECO:0000318"/>
    <property type="project" value="GO_Central"/>
</dbReference>
<keyword evidence="6 14" id="KW-0660">Purine salvage</keyword>
<evidence type="ECO:0000256" key="6">
    <source>
        <dbReference type="ARBA" id="ARBA00022726"/>
    </source>
</evidence>
<keyword evidence="9 14" id="KW-0067">ATP-binding</keyword>
<dbReference type="GO" id="GO:0005829">
    <property type="term" value="C:cytosol"/>
    <property type="evidence" value="ECO:0000318"/>
    <property type="project" value="GO_Central"/>
</dbReference>
<evidence type="ECO:0000256" key="5">
    <source>
        <dbReference type="ARBA" id="ARBA00022679"/>
    </source>
</evidence>
<evidence type="ECO:0000313" key="18">
    <source>
        <dbReference type="Proteomes" id="UP000006727"/>
    </source>
</evidence>
<reference evidence="16 18" key="1">
    <citation type="journal article" date="2008" name="Science">
        <title>The Physcomitrella genome reveals evolutionary insights into the conquest of land by plants.</title>
        <authorList>
            <person name="Rensing S."/>
            <person name="Lang D."/>
            <person name="Zimmer A."/>
            <person name="Terry A."/>
            <person name="Salamov A."/>
            <person name="Shapiro H."/>
            <person name="Nishiyama T."/>
            <person name="Perroud P.-F."/>
            <person name="Lindquist E."/>
            <person name="Kamisugi Y."/>
            <person name="Tanahashi T."/>
            <person name="Sakakibara K."/>
            <person name="Fujita T."/>
            <person name="Oishi K."/>
            <person name="Shin-I T."/>
            <person name="Kuroki Y."/>
            <person name="Toyoda A."/>
            <person name="Suzuki Y."/>
            <person name="Hashimoto A."/>
            <person name="Yamaguchi K."/>
            <person name="Sugano A."/>
            <person name="Kohara Y."/>
            <person name="Fujiyama A."/>
            <person name="Anterola A."/>
            <person name="Aoki S."/>
            <person name="Ashton N."/>
            <person name="Barbazuk W.B."/>
            <person name="Barker E."/>
            <person name="Bennetzen J."/>
            <person name="Bezanilla M."/>
            <person name="Blankenship R."/>
            <person name="Cho S.H."/>
            <person name="Dutcher S."/>
            <person name="Estelle M."/>
            <person name="Fawcett J.A."/>
            <person name="Gundlach H."/>
            <person name="Hanada K."/>
            <person name="Heyl A."/>
            <person name="Hicks K.A."/>
            <person name="Hugh J."/>
            <person name="Lohr M."/>
            <person name="Mayer K."/>
            <person name="Melkozernov A."/>
            <person name="Murata T."/>
            <person name="Nelson D."/>
            <person name="Pils B."/>
            <person name="Prigge M."/>
            <person name="Reiss B."/>
            <person name="Renner T."/>
            <person name="Rombauts S."/>
            <person name="Rushton P."/>
            <person name="Sanderfoot A."/>
            <person name="Schween G."/>
            <person name="Shiu S.-H."/>
            <person name="Stueber K."/>
            <person name="Theodoulou F.L."/>
            <person name="Tu H."/>
            <person name="Van de Peer Y."/>
            <person name="Verrier P.J."/>
            <person name="Waters E."/>
            <person name="Wood A."/>
            <person name="Yang L."/>
            <person name="Cove D."/>
            <person name="Cuming A."/>
            <person name="Hasebe M."/>
            <person name="Lucas S."/>
            <person name="Mishler D.B."/>
            <person name="Reski R."/>
            <person name="Grigoriev I."/>
            <person name="Quatrano R.S."/>
            <person name="Boore J.L."/>
        </authorList>
    </citation>
    <scope>NUCLEOTIDE SEQUENCE [LARGE SCALE GENOMIC DNA]</scope>
    <source>
        <strain evidence="17 18">cv. Gransden 2004</strain>
    </source>
</reference>
<dbReference type="SUPFAM" id="SSF53613">
    <property type="entry name" value="Ribokinase-like"/>
    <property type="match status" value="1"/>
</dbReference>
<dbReference type="Gramene" id="Pp3c8_25260V3.1">
    <property type="protein sequence ID" value="Pp3c8_25260V3.1"/>
    <property type="gene ID" value="Pp3c8_25260"/>
</dbReference>
<evidence type="ECO:0000256" key="3">
    <source>
        <dbReference type="ARBA" id="ARBA00010688"/>
    </source>
</evidence>
<dbReference type="EC" id="2.7.1.20" evidence="4 14"/>
<evidence type="ECO:0000256" key="9">
    <source>
        <dbReference type="ARBA" id="ARBA00022840"/>
    </source>
</evidence>
<reference evidence="16 18" key="2">
    <citation type="journal article" date="2018" name="Plant J.">
        <title>The Physcomitrella patens chromosome-scale assembly reveals moss genome structure and evolution.</title>
        <authorList>
            <person name="Lang D."/>
            <person name="Ullrich K.K."/>
            <person name="Murat F."/>
            <person name="Fuchs J."/>
            <person name="Jenkins J."/>
            <person name="Haas F.B."/>
            <person name="Piednoel M."/>
            <person name="Gundlach H."/>
            <person name="Van Bel M."/>
            <person name="Meyberg R."/>
            <person name="Vives C."/>
            <person name="Morata J."/>
            <person name="Symeonidi A."/>
            <person name="Hiss M."/>
            <person name="Muchero W."/>
            <person name="Kamisugi Y."/>
            <person name="Saleh O."/>
            <person name="Blanc G."/>
            <person name="Decker E.L."/>
            <person name="van Gessel N."/>
            <person name="Grimwood J."/>
            <person name="Hayes R.D."/>
            <person name="Graham S.W."/>
            <person name="Gunter L.E."/>
            <person name="McDaniel S.F."/>
            <person name="Hoernstein S.N.W."/>
            <person name="Larsson A."/>
            <person name="Li F.W."/>
            <person name="Perroud P.F."/>
            <person name="Phillips J."/>
            <person name="Ranjan P."/>
            <person name="Rokshar D.S."/>
            <person name="Rothfels C.J."/>
            <person name="Schneider L."/>
            <person name="Shu S."/>
            <person name="Stevenson D.W."/>
            <person name="Thummler F."/>
            <person name="Tillich M."/>
            <person name="Villarreal Aguilar J.C."/>
            <person name="Widiez T."/>
            <person name="Wong G.K."/>
            <person name="Wymore A."/>
            <person name="Zhang Y."/>
            <person name="Zimmer A.D."/>
            <person name="Quatrano R.S."/>
            <person name="Mayer K.F.X."/>
            <person name="Goodstein D."/>
            <person name="Casacuberta J.M."/>
            <person name="Vandepoele K."/>
            <person name="Reski R."/>
            <person name="Cuming A.C."/>
            <person name="Tuskan G.A."/>
            <person name="Maumus F."/>
            <person name="Salse J."/>
            <person name="Schmutz J."/>
            <person name="Rensing S.A."/>
        </authorList>
    </citation>
    <scope>NUCLEOTIDE SEQUENCE [LARGE SCALE GENOMIC DNA]</scope>
    <source>
        <strain evidence="17 18">cv. Gransden 2004</strain>
    </source>
</reference>
<protein>
    <recommendedName>
        <fullName evidence="12 14">Adenosine kinase</fullName>
        <shortName evidence="14">AK</shortName>
        <ecNumber evidence="4 14">2.7.1.20</ecNumber>
    </recommendedName>
    <alternativeName>
        <fullName evidence="14">Adenosine 5'-phosphotransferase</fullName>
    </alternativeName>
</protein>
<proteinExistence type="inferred from homology"/>
<dbReference type="UniPathway" id="UPA00588">
    <property type="reaction ID" value="UER00659"/>
</dbReference>
<evidence type="ECO:0000256" key="7">
    <source>
        <dbReference type="ARBA" id="ARBA00022741"/>
    </source>
</evidence>
<comment type="pathway">
    <text evidence="2 14">Purine metabolism; AMP biosynthesis via salvage pathway; AMP from adenosine: step 1/1.</text>
</comment>
<dbReference type="EnsemblPlants" id="Pp3c8_25260V3.1">
    <property type="protein sequence ID" value="Pp3c8_25260V3.1"/>
    <property type="gene ID" value="Pp3c8_25260"/>
</dbReference>
<keyword evidence="18" id="KW-1185">Reference proteome</keyword>
<evidence type="ECO:0000256" key="10">
    <source>
        <dbReference type="ARBA" id="ARBA00022842"/>
    </source>
</evidence>
<comment type="catalytic activity">
    <reaction evidence="11 14">
        <text>adenosine + ATP = AMP + ADP + H(+)</text>
        <dbReference type="Rhea" id="RHEA:20824"/>
        <dbReference type="ChEBI" id="CHEBI:15378"/>
        <dbReference type="ChEBI" id="CHEBI:16335"/>
        <dbReference type="ChEBI" id="CHEBI:30616"/>
        <dbReference type="ChEBI" id="CHEBI:456215"/>
        <dbReference type="ChEBI" id="CHEBI:456216"/>
        <dbReference type="EC" id="2.7.1.20"/>
    </reaction>
</comment>
<dbReference type="InterPro" id="IPR001805">
    <property type="entry name" value="Adenokinase"/>
</dbReference>
<dbReference type="InterPro" id="IPR011611">
    <property type="entry name" value="PfkB_dom"/>
</dbReference>
<evidence type="ECO:0000256" key="12">
    <source>
        <dbReference type="ARBA" id="ARBA00068771"/>
    </source>
</evidence>
<comment type="similarity">
    <text evidence="3 14">Belongs to the carbohydrate kinase PfkB family.</text>
</comment>
<evidence type="ECO:0000256" key="14">
    <source>
        <dbReference type="RuleBase" id="RU368116"/>
    </source>
</evidence>
<accession>A0A2K1K8P9</accession>
<evidence type="ECO:0000256" key="1">
    <source>
        <dbReference type="ARBA" id="ARBA00001946"/>
    </source>
</evidence>
<feature type="domain" description="Carbohydrate kinase PfkB" evidence="15">
    <location>
        <begin position="15"/>
        <end position="344"/>
    </location>
</feature>
<reference evidence="17" key="3">
    <citation type="submission" date="2020-12" db="UniProtKB">
        <authorList>
            <consortium name="EnsemblPlants"/>
        </authorList>
    </citation>
    <scope>IDENTIFICATION</scope>
</reference>
<keyword evidence="7 14" id="KW-0547">Nucleotide-binding</keyword>
<evidence type="ECO:0000256" key="8">
    <source>
        <dbReference type="ARBA" id="ARBA00022777"/>
    </source>
</evidence>
<organism evidence="16">
    <name type="scientific">Physcomitrium patens</name>
    <name type="common">Spreading-leaved earth moss</name>
    <name type="synonym">Physcomitrella patens</name>
    <dbReference type="NCBI Taxonomy" id="3218"/>
    <lineage>
        <taxon>Eukaryota</taxon>
        <taxon>Viridiplantae</taxon>
        <taxon>Streptophyta</taxon>
        <taxon>Embryophyta</taxon>
        <taxon>Bryophyta</taxon>
        <taxon>Bryophytina</taxon>
        <taxon>Bryopsida</taxon>
        <taxon>Funariidae</taxon>
        <taxon>Funariales</taxon>
        <taxon>Funariaceae</taxon>
        <taxon>Physcomitrium</taxon>
    </lineage>
</organism>
<dbReference type="GO" id="GO:0004001">
    <property type="term" value="F:adenosine kinase activity"/>
    <property type="evidence" value="ECO:0000318"/>
    <property type="project" value="GO_Central"/>
</dbReference>
<dbReference type="PROSITE" id="PS00584">
    <property type="entry name" value="PFKB_KINASES_2"/>
    <property type="match status" value="1"/>
</dbReference>
<evidence type="ECO:0000313" key="17">
    <source>
        <dbReference type="EnsemblPlants" id="Pp3c8_25260V3.1"/>
    </source>
</evidence>
<dbReference type="GO" id="GO:0006144">
    <property type="term" value="P:purine nucleobase metabolic process"/>
    <property type="evidence" value="ECO:0000318"/>
    <property type="project" value="GO_Central"/>
</dbReference>
<evidence type="ECO:0000259" key="15">
    <source>
        <dbReference type="Pfam" id="PF00294"/>
    </source>
</evidence>